<comment type="catalytic activity">
    <reaction evidence="2">
        <text>2,5-dioxopentanoate + NAD(+) + H2O = 2-oxoglutarate + NADH + 2 H(+)</text>
        <dbReference type="Rhea" id="RHEA:47152"/>
        <dbReference type="ChEBI" id="CHEBI:15377"/>
        <dbReference type="ChEBI" id="CHEBI:15378"/>
        <dbReference type="ChEBI" id="CHEBI:16810"/>
        <dbReference type="ChEBI" id="CHEBI:57540"/>
        <dbReference type="ChEBI" id="CHEBI:57945"/>
        <dbReference type="ChEBI" id="CHEBI:58136"/>
    </reaction>
</comment>
<dbReference type="GO" id="GO:0047533">
    <property type="term" value="F:2,5-dioxovalerate dehydrogenase (NADP+) activity"/>
    <property type="evidence" value="ECO:0007669"/>
    <property type="project" value="UniProtKB-EC"/>
</dbReference>
<dbReference type="Gene3D" id="3.40.309.10">
    <property type="entry name" value="Aldehyde Dehydrogenase, Chain A, domain 2"/>
    <property type="match status" value="1"/>
</dbReference>
<feature type="domain" description="Aldehyde dehydrogenase" evidence="5">
    <location>
        <begin position="34"/>
        <end position="473"/>
    </location>
</feature>
<dbReference type="InterPro" id="IPR015590">
    <property type="entry name" value="Aldehyde_DH_dom"/>
</dbReference>
<dbReference type="InterPro" id="IPR016162">
    <property type="entry name" value="Ald_DH_N"/>
</dbReference>
<dbReference type="EC" id="1.2.1.26" evidence="4"/>
<evidence type="ECO:0000256" key="4">
    <source>
        <dbReference type="ARBA" id="ARBA00067023"/>
    </source>
</evidence>
<gene>
    <name evidence="6" type="primary">aldH</name>
    <name evidence="6" type="ORF">NCTC10437_00825</name>
</gene>
<dbReference type="InterPro" id="IPR016161">
    <property type="entry name" value="Ald_DH/histidinol_DH"/>
</dbReference>
<reference evidence="6 7" key="1">
    <citation type="submission" date="2018-12" db="EMBL/GenBank/DDBJ databases">
        <authorList>
            <consortium name="Pathogen Informatics"/>
        </authorList>
    </citation>
    <scope>NUCLEOTIDE SEQUENCE [LARGE SCALE GENOMIC DNA]</scope>
    <source>
        <strain evidence="6 7">NCTC10437</strain>
    </source>
</reference>
<organism evidence="6 7">
    <name type="scientific">Mycolicibacterium aurum</name>
    <name type="common">Mycobacterium aurum</name>
    <dbReference type="NCBI Taxonomy" id="1791"/>
    <lineage>
        <taxon>Bacteria</taxon>
        <taxon>Bacillati</taxon>
        <taxon>Actinomycetota</taxon>
        <taxon>Actinomycetes</taxon>
        <taxon>Mycobacteriales</taxon>
        <taxon>Mycobacteriaceae</taxon>
        <taxon>Mycolicibacterium</taxon>
    </lineage>
</organism>
<keyword evidence="7" id="KW-1185">Reference proteome</keyword>
<sequence>MDMPPTVEDMTATISGTTSLTGQMLIAGTAVRGTGTEIRAFDPAAGQPLEPVYQHGDAGHVDAACAAAAGAFGAYRATSAEQRAQFLETVATNIEAISETLIARAVAESGLPQARLTGEVGRTTGQLRLFASVLREGSWNGARIDTPLPDRTPLPRPDLRQRFIPLGPVAVFSASNFPLAFSVAGGDTASALAAGCPVVVKGHDAHPGTSELVARAITDAVAASGLPAGTFSLLFGSGPDLGIALVTDSRIKAVGFTGSRSGGTALVAAAAARPEPIPVYAEMSSINPVFVLGGALATRGEELGRAFVGSLTMGSGQFCTNPGLVIAVDSPGLTTFVAAATEAVGNAPATPMLTPNIAGNYASGVDSLAAAADLVARGQQGGNETSCRAALFTTDAASFLKSEALQAEVFGASSLIVRCADTAEMRAVAQGIEGQLTATVHADESDLDEAGELLPLLELKAGRILFGGWPTGVEVSHAMVHGGPFPATSDSRTTSVGSRAIERYLRPVCYQDVPKSLLPSAIADGNPEHLWRRVDGQLTQD</sequence>
<dbReference type="PANTHER" id="PTHR43353:SF3">
    <property type="entry name" value="ALDEHYDE DEHYDROGENASE-RELATED"/>
    <property type="match status" value="1"/>
</dbReference>
<dbReference type="InterPro" id="IPR050740">
    <property type="entry name" value="Aldehyde_DH_Superfamily"/>
</dbReference>
<protein>
    <recommendedName>
        <fullName evidence="4">2,5-dioxovalerate dehydrogenase</fullName>
        <ecNumber evidence="4">1.2.1.26</ecNumber>
    </recommendedName>
</protein>
<evidence type="ECO:0000259" key="5">
    <source>
        <dbReference type="Pfam" id="PF00171"/>
    </source>
</evidence>
<dbReference type="InterPro" id="IPR044151">
    <property type="entry name" value="ALDH_KGSADH"/>
</dbReference>
<evidence type="ECO:0000256" key="3">
    <source>
        <dbReference type="ARBA" id="ARBA00051918"/>
    </source>
</evidence>
<proteinExistence type="predicted"/>
<accession>A0A448IGV6</accession>
<dbReference type="Gene3D" id="3.40.605.10">
    <property type="entry name" value="Aldehyde Dehydrogenase, Chain A, domain 1"/>
    <property type="match status" value="1"/>
</dbReference>
<dbReference type="SUPFAM" id="SSF53720">
    <property type="entry name" value="ALDH-like"/>
    <property type="match status" value="1"/>
</dbReference>
<dbReference type="STRING" id="1791.GCA_001049355_02270"/>
<dbReference type="InterPro" id="IPR016163">
    <property type="entry name" value="Ald_DH_C"/>
</dbReference>
<keyword evidence="1 6" id="KW-0560">Oxidoreductase</keyword>
<evidence type="ECO:0000313" key="6">
    <source>
        <dbReference type="EMBL" id="VEG51712.1"/>
    </source>
</evidence>
<evidence type="ECO:0000256" key="1">
    <source>
        <dbReference type="ARBA" id="ARBA00023002"/>
    </source>
</evidence>
<dbReference type="PANTHER" id="PTHR43353">
    <property type="entry name" value="SUCCINATE-SEMIALDEHYDE DEHYDROGENASE, MITOCHONDRIAL"/>
    <property type="match status" value="1"/>
</dbReference>
<dbReference type="Proteomes" id="UP000279306">
    <property type="component" value="Chromosome"/>
</dbReference>
<dbReference type="Pfam" id="PF00171">
    <property type="entry name" value="Aldedh"/>
    <property type="match status" value="1"/>
</dbReference>
<evidence type="ECO:0000313" key="7">
    <source>
        <dbReference type="Proteomes" id="UP000279306"/>
    </source>
</evidence>
<comment type="catalytic activity">
    <reaction evidence="3">
        <text>2,5-dioxopentanoate + NADP(+) + H2O = 2-oxoglutarate + NADPH + 2 H(+)</text>
        <dbReference type="Rhea" id="RHEA:11296"/>
        <dbReference type="ChEBI" id="CHEBI:15377"/>
        <dbReference type="ChEBI" id="CHEBI:15378"/>
        <dbReference type="ChEBI" id="CHEBI:16810"/>
        <dbReference type="ChEBI" id="CHEBI:57783"/>
        <dbReference type="ChEBI" id="CHEBI:58136"/>
        <dbReference type="ChEBI" id="CHEBI:58349"/>
        <dbReference type="EC" id="1.2.1.26"/>
    </reaction>
</comment>
<dbReference type="CDD" id="cd07129">
    <property type="entry name" value="ALDH_KGSADH"/>
    <property type="match status" value="1"/>
</dbReference>
<evidence type="ECO:0000256" key="2">
    <source>
        <dbReference type="ARBA" id="ARBA00050769"/>
    </source>
</evidence>
<dbReference type="EMBL" id="LR134356">
    <property type="protein sequence ID" value="VEG51712.1"/>
    <property type="molecule type" value="Genomic_DNA"/>
</dbReference>
<dbReference type="KEGG" id="mauu:NCTC10437_00825"/>
<dbReference type="FunFam" id="3.40.605.10:FF:000037">
    <property type="entry name" value="NADP-dependent fatty aldehyde dehydrogenase"/>
    <property type="match status" value="1"/>
</dbReference>
<name>A0A448IGV6_MYCAU</name>
<dbReference type="AlphaFoldDB" id="A0A448IGV6"/>